<evidence type="ECO:0000313" key="2">
    <source>
        <dbReference type="EMBL" id="KAJ9599151.1"/>
    </source>
</evidence>
<protein>
    <submittedName>
        <fullName evidence="2">Uncharacterized protein</fullName>
    </submittedName>
</protein>
<keyword evidence="1" id="KW-0812">Transmembrane</keyword>
<accession>A0AAD8AHF2</accession>
<gene>
    <name evidence="2" type="ORF">L9F63_010367</name>
</gene>
<evidence type="ECO:0000256" key="1">
    <source>
        <dbReference type="SAM" id="Phobius"/>
    </source>
</evidence>
<feature type="non-terminal residue" evidence="2">
    <location>
        <position position="1"/>
    </location>
</feature>
<dbReference type="Proteomes" id="UP001233999">
    <property type="component" value="Unassembled WGS sequence"/>
</dbReference>
<feature type="transmembrane region" description="Helical" evidence="1">
    <location>
        <begin position="59"/>
        <end position="81"/>
    </location>
</feature>
<feature type="transmembrane region" description="Helical" evidence="1">
    <location>
        <begin position="30"/>
        <end position="47"/>
    </location>
</feature>
<evidence type="ECO:0000313" key="3">
    <source>
        <dbReference type="Proteomes" id="UP001233999"/>
    </source>
</evidence>
<comment type="caution">
    <text evidence="2">The sequence shown here is derived from an EMBL/GenBank/DDBJ whole genome shotgun (WGS) entry which is preliminary data.</text>
</comment>
<dbReference type="EMBL" id="JASPKZ010000830">
    <property type="protein sequence ID" value="KAJ9599151.1"/>
    <property type="molecule type" value="Genomic_DNA"/>
</dbReference>
<proteinExistence type="predicted"/>
<reference evidence="2" key="1">
    <citation type="journal article" date="2023" name="IScience">
        <title>Live-bearing cockroach genome reveals convergent evolutionary mechanisms linked to viviparity in insects and beyond.</title>
        <authorList>
            <person name="Fouks B."/>
            <person name="Harrison M.C."/>
            <person name="Mikhailova A.A."/>
            <person name="Marchal E."/>
            <person name="English S."/>
            <person name="Carruthers M."/>
            <person name="Jennings E.C."/>
            <person name="Chiamaka E.L."/>
            <person name="Frigard R.A."/>
            <person name="Pippel M."/>
            <person name="Attardo G.M."/>
            <person name="Benoit J.B."/>
            <person name="Bornberg-Bauer E."/>
            <person name="Tobe S.S."/>
        </authorList>
    </citation>
    <scope>NUCLEOTIDE SEQUENCE</scope>
    <source>
        <strain evidence="2">Stay&amp;Tobe</strain>
    </source>
</reference>
<keyword evidence="3" id="KW-1185">Reference proteome</keyword>
<feature type="non-terminal residue" evidence="2">
    <location>
        <position position="82"/>
    </location>
</feature>
<dbReference type="AlphaFoldDB" id="A0AAD8AHF2"/>
<reference evidence="2" key="2">
    <citation type="submission" date="2023-05" db="EMBL/GenBank/DDBJ databases">
        <authorList>
            <person name="Fouks B."/>
        </authorList>
    </citation>
    <scope>NUCLEOTIDE SEQUENCE</scope>
    <source>
        <strain evidence="2">Stay&amp;Tobe</strain>
        <tissue evidence="2">Testes</tissue>
    </source>
</reference>
<organism evidence="2 3">
    <name type="scientific">Diploptera punctata</name>
    <name type="common">Pacific beetle cockroach</name>
    <dbReference type="NCBI Taxonomy" id="6984"/>
    <lineage>
        <taxon>Eukaryota</taxon>
        <taxon>Metazoa</taxon>
        <taxon>Ecdysozoa</taxon>
        <taxon>Arthropoda</taxon>
        <taxon>Hexapoda</taxon>
        <taxon>Insecta</taxon>
        <taxon>Pterygota</taxon>
        <taxon>Neoptera</taxon>
        <taxon>Polyneoptera</taxon>
        <taxon>Dictyoptera</taxon>
        <taxon>Blattodea</taxon>
        <taxon>Blaberoidea</taxon>
        <taxon>Blaberidae</taxon>
        <taxon>Diplopterinae</taxon>
        <taxon>Diploptera</taxon>
    </lineage>
</organism>
<keyword evidence="1" id="KW-0472">Membrane</keyword>
<name>A0AAD8AHF2_DIPPU</name>
<keyword evidence="1" id="KW-1133">Transmembrane helix</keyword>
<sequence>FYISLFVPFVSNILHLESVLNVVNKPTCPTYSVISLLYALLLYNFFSQSVTLFMICLDYILLTGEFKFMCIILTAVCFLYSF</sequence>